<dbReference type="EMBL" id="JBBCAQ010000035">
    <property type="protein sequence ID" value="KAK7578132.1"/>
    <property type="molecule type" value="Genomic_DNA"/>
</dbReference>
<evidence type="ECO:0000313" key="2">
    <source>
        <dbReference type="Proteomes" id="UP001367676"/>
    </source>
</evidence>
<gene>
    <name evidence="1" type="ORF">V9T40_010337</name>
</gene>
<accession>A0AAN9TAX8</accession>
<dbReference type="Proteomes" id="UP001367676">
    <property type="component" value="Unassembled WGS sequence"/>
</dbReference>
<protein>
    <submittedName>
        <fullName evidence="1">Uncharacterized protein</fullName>
    </submittedName>
</protein>
<evidence type="ECO:0000313" key="1">
    <source>
        <dbReference type="EMBL" id="KAK7578132.1"/>
    </source>
</evidence>
<name>A0AAN9TAX8_9HEMI</name>
<sequence>MPRIYYVPPSIKWKDRALIPSVQKYYNSVKPPLSGFTGLMRKINVSDFYRPTDDCREIVTSQKYYLLFASIKGNTLSASNDQHIGAVVEWSEENEAKVWRGLATLPPKGTVNYINGLRHNCNVLAPGYQNVFPCRPLSYRLCSPSMNANLLYRLHRILSVTPEILKNYTAAANTNAGVKFLVGIPAKWVSSVDMNFGRILITAGVAG</sequence>
<reference evidence="1 2" key="1">
    <citation type="submission" date="2024-03" db="EMBL/GenBank/DDBJ databases">
        <title>Adaptation during the transition from Ophiocordyceps entomopathogen to insect associate is accompanied by gene loss and intensified selection.</title>
        <authorList>
            <person name="Ward C.M."/>
            <person name="Onetto C.A."/>
            <person name="Borneman A.R."/>
        </authorList>
    </citation>
    <scope>NUCLEOTIDE SEQUENCE [LARGE SCALE GENOMIC DNA]</scope>
    <source>
        <strain evidence="1">AWRI1</strain>
        <tissue evidence="1">Single Adult Female</tissue>
    </source>
</reference>
<proteinExistence type="predicted"/>
<comment type="caution">
    <text evidence="1">The sequence shown here is derived from an EMBL/GenBank/DDBJ whole genome shotgun (WGS) entry which is preliminary data.</text>
</comment>
<organism evidence="1 2">
    <name type="scientific">Parthenolecanium corni</name>
    <dbReference type="NCBI Taxonomy" id="536013"/>
    <lineage>
        <taxon>Eukaryota</taxon>
        <taxon>Metazoa</taxon>
        <taxon>Ecdysozoa</taxon>
        <taxon>Arthropoda</taxon>
        <taxon>Hexapoda</taxon>
        <taxon>Insecta</taxon>
        <taxon>Pterygota</taxon>
        <taxon>Neoptera</taxon>
        <taxon>Paraneoptera</taxon>
        <taxon>Hemiptera</taxon>
        <taxon>Sternorrhyncha</taxon>
        <taxon>Coccoidea</taxon>
        <taxon>Coccidae</taxon>
        <taxon>Parthenolecanium</taxon>
    </lineage>
</organism>
<keyword evidence="2" id="KW-1185">Reference proteome</keyword>
<dbReference type="AlphaFoldDB" id="A0AAN9TAX8"/>